<evidence type="ECO:0000256" key="1">
    <source>
        <dbReference type="SAM" id="SignalP"/>
    </source>
</evidence>
<name>A0A8C9UNY2_SPEDA</name>
<organism evidence="2 3">
    <name type="scientific">Spermophilus dauricus</name>
    <name type="common">Daurian ground squirrel</name>
    <dbReference type="NCBI Taxonomy" id="99837"/>
    <lineage>
        <taxon>Eukaryota</taxon>
        <taxon>Metazoa</taxon>
        <taxon>Chordata</taxon>
        <taxon>Craniata</taxon>
        <taxon>Vertebrata</taxon>
        <taxon>Euteleostomi</taxon>
        <taxon>Mammalia</taxon>
        <taxon>Eutheria</taxon>
        <taxon>Euarchontoglires</taxon>
        <taxon>Glires</taxon>
        <taxon>Rodentia</taxon>
        <taxon>Sciuromorpha</taxon>
        <taxon>Sciuridae</taxon>
        <taxon>Xerinae</taxon>
        <taxon>Marmotini</taxon>
        <taxon>Spermophilus</taxon>
    </lineage>
</organism>
<keyword evidence="3" id="KW-1185">Reference proteome</keyword>
<accession>A0A8C9UNY2</accession>
<reference evidence="2" key="2">
    <citation type="submission" date="2025-09" db="UniProtKB">
        <authorList>
            <consortium name="Ensembl"/>
        </authorList>
    </citation>
    <scope>IDENTIFICATION</scope>
</reference>
<proteinExistence type="predicted"/>
<evidence type="ECO:0000313" key="3">
    <source>
        <dbReference type="Proteomes" id="UP000694422"/>
    </source>
</evidence>
<feature type="signal peptide" evidence="1">
    <location>
        <begin position="1"/>
        <end position="19"/>
    </location>
</feature>
<sequence length="61" mass="7139">MSTYGAQWLLLFLPPRSCAYFKLAILLPQPPKSLGLQVCTTAPNFNNFYYTRLLELFYYQL</sequence>
<evidence type="ECO:0000313" key="2">
    <source>
        <dbReference type="Ensembl" id="ENSSDAP00000011581.1"/>
    </source>
</evidence>
<reference evidence="2" key="1">
    <citation type="submission" date="2025-08" db="UniProtKB">
        <authorList>
            <consortium name="Ensembl"/>
        </authorList>
    </citation>
    <scope>IDENTIFICATION</scope>
</reference>
<dbReference type="Ensembl" id="ENSSDAT00000013115.1">
    <property type="protein sequence ID" value="ENSSDAP00000011581.1"/>
    <property type="gene ID" value="ENSSDAG00000010461.1"/>
</dbReference>
<keyword evidence="1" id="KW-0732">Signal</keyword>
<feature type="chain" id="PRO_5033987655" evidence="1">
    <location>
        <begin position="20"/>
        <end position="61"/>
    </location>
</feature>
<dbReference type="Proteomes" id="UP000694422">
    <property type="component" value="Unplaced"/>
</dbReference>
<dbReference type="AlphaFoldDB" id="A0A8C9UNY2"/>
<protein>
    <submittedName>
        <fullName evidence="2">Uncharacterized protein</fullName>
    </submittedName>
</protein>